<accession>A0A212LDC2</accession>
<organism evidence="2">
    <name type="scientific">uncultured Pleomorphomonas sp</name>
    <dbReference type="NCBI Taxonomy" id="442121"/>
    <lineage>
        <taxon>Bacteria</taxon>
        <taxon>Pseudomonadati</taxon>
        <taxon>Pseudomonadota</taxon>
        <taxon>Alphaproteobacteria</taxon>
        <taxon>Hyphomicrobiales</taxon>
        <taxon>Pleomorphomonadaceae</taxon>
        <taxon>Pleomorphomonas</taxon>
        <taxon>environmental samples</taxon>
    </lineage>
</organism>
<dbReference type="PROSITE" id="PS51257">
    <property type="entry name" value="PROKAR_LIPOPROTEIN"/>
    <property type="match status" value="1"/>
</dbReference>
<name>A0A212LDC2_9HYPH</name>
<dbReference type="AlphaFoldDB" id="A0A212LDC2"/>
<dbReference type="EMBL" id="FMJD01000007">
    <property type="protein sequence ID" value="SCM75574.1"/>
    <property type="molecule type" value="Genomic_DNA"/>
</dbReference>
<reference evidence="2" key="1">
    <citation type="submission" date="2016-08" db="EMBL/GenBank/DDBJ databases">
        <authorList>
            <person name="Seilhamer J.J."/>
        </authorList>
    </citation>
    <scope>NUCLEOTIDE SEQUENCE</scope>
    <source>
        <strain evidence="2">86</strain>
    </source>
</reference>
<dbReference type="RefSeq" id="WP_288195941.1">
    <property type="nucleotide sequence ID" value="NZ_LT608334.1"/>
</dbReference>
<sequence length="291" mass="32130">MAARLGDWRAGGALALIMIAVAACGRPTGDFGRAEPSFLHDTLLPAAGNLMASQARKEPVSGFPLTDDEIELRNRAWAFVRAPHVRDWWLDTLVEGERTRILPILKGGDAMSPETAAMFPQVALPLVAPAYDRGRYHRHLLSDGRISTETLWTRIIDDAGADTALIPPFCAVAARVRRDDVERLGALRRQRLVEAGLHEGAEARVWENEETIAWVWQALGYRAASYRYAIDHFQVEAPSGQLFAANRAYDTLVFSKCFGAPPIRTAVPRGPARPSRLMTAPDPFDEPVPQK</sequence>
<protein>
    <recommendedName>
        <fullName evidence="3">Lipoprotein</fullName>
    </recommendedName>
</protein>
<evidence type="ECO:0008006" key="3">
    <source>
        <dbReference type="Google" id="ProtNLM"/>
    </source>
</evidence>
<proteinExistence type="predicted"/>
<evidence type="ECO:0000313" key="2">
    <source>
        <dbReference type="EMBL" id="SCM75574.1"/>
    </source>
</evidence>
<feature type="region of interest" description="Disordered" evidence="1">
    <location>
        <begin position="268"/>
        <end position="291"/>
    </location>
</feature>
<evidence type="ECO:0000256" key="1">
    <source>
        <dbReference type="SAM" id="MobiDB-lite"/>
    </source>
</evidence>
<gene>
    <name evidence="2" type="ORF">KL86PLE_30021</name>
</gene>